<dbReference type="EMBL" id="JANPWB010000001">
    <property type="protein sequence ID" value="KAJ1218316.1"/>
    <property type="molecule type" value="Genomic_DNA"/>
</dbReference>
<organism evidence="2 3">
    <name type="scientific">Pleurodeles waltl</name>
    <name type="common">Iberian ribbed newt</name>
    <dbReference type="NCBI Taxonomy" id="8319"/>
    <lineage>
        <taxon>Eukaryota</taxon>
        <taxon>Metazoa</taxon>
        <taxon>Chordata</taxon>
        <taxon>Craniata</taxon>
        <taxon>Vertebrata</taxon>
        <taxon>Euteleostomi</taxon>
        <taxon>Amphibia</taxon>
        <taxon>Batrachia</taxon>
        <taxon>Caudata</taxon>
        <taxon>Salamandroidea</taxon>
        <taxon>Salamandridae</taxon>
        <taxon>Pleurodelinae</taxon>
        <taxon>Pleurodeles</taxon>
    </lineage>
</organism>
<feature type="compositionally biased region" description="Basic and acidic residues" evidence="1">
    <location>
        <begin position="64"/>
        <end position="84"/>
    </location>
</feature>
<dbReference type="Proteomes" id="UP001066276">
    <property type="component" value="Chromosome 1_1"/>
</dbReference>
<name>A0AAV7WZL9_PLEWA</name>
<feature type="region of interest" description="Disordered" evidence="1">
    <location>
        <begin position="1"/>
        <end position="20"/>
    </location>
</feature>
<dbReference type="AlphaFoldDB" id="A0AAV7WZL9"/>
<keyword evidence="3" id="KW-1185">Reference proteome</keyword>
<evidence type="ECO:0000313" key="2">
    <source>
        <dbReference type="EMBL" id="KAJ1218316.1"/>
    </source>
</evidence>
<evidence type="ECO:0000256" key="1">
    <source>
        <dbReference type="SAM" id="MobiDB-lite"/>
    </source>
</evidence>
<proteinExistence type="predicted"/>
<comment type="caution">
    <text evidence="2">The sequence shown here is derived from an EMBL/GenBank/DDBJ whole genome shotgun (WGS) entry which is preliminary data.</text>
</comment>
<protein>
    <submittedName>
        <fullName evidence="2">Uncharacterized protein</fullName>
    </submittedName>
</protein>
<sequence length="153" mass="16924">MQSLKETRNAASSAQCAHDNKVGWRGGERLHRHAMSAPHLRIGCSLPTRSGTPRPVHNEHMIKKKVRLEGRRTPPLSHDERTSPADRLVGTPPLKRQNNVGVHCLGNANLGKPMNWGGSKVKEQGRKRLSGLYSGEMCVSGKLGQCYCDEEVR</sequence>
<gene>
    <name evidence="2" type="ORF">NDU88_005899</name>
</gene>
<evidence type="ECO:0000313" key="3">
    <source>
        <dbReference type="Proteomes" id="UP001066276"/>
    </source>
</evidence>
<accession>A0AAV7WZL9</accession>
<reference evidence="2" key="1">
    <citation type="journal article" date="2022" name="bioRxiv">
        <title>Sequencing and chromosome-scale assembly of the giantPleurodeles waltlgenome.</title>
        <authorList>
            <person name="Brown T."/>
            <person name="Elewa A."/>
            <person name="Iarovenko S."/>
            <person name="Subramanian E."/>
            <person name="Araus A.J."/>
            <person name="Petzold A."/>
            <person name="Susuki M."/>
            <person name="Suzuki K.-i.T."/>
            <person name="Hayashi T."/>
            <person name="Toyoda A."/>
            <person name="Oliveira C."/>
            <person name="Osipova E."/>
            <person name="Leigh N.D."/>
            <person name="Simon A."/>
            <person name="Yun M.H."/>
        </authorList>
    </citation>
    <scope>NUCLEOTIDE SEQUENCE</scope>
    <source>
        <strain evidence="2">20211129_DDA</strain>
        <tissue evidence="2">Liver</tissue>
    </source>
</reference>
<feature type="region of interest" description="Disordered" evidence="1">
    <location>
        <begin position="64"/>
        <end position="100"/>
    </location>
</feature>